<dbReference type="OrthoDB" id="66095at2759"/>
<dbReference type="STRING" id="1093900.A0A507AS93"/>
<dbReference type="GeneID" id="41978010"/>
<dbReference type="InParanoid" id="A0A507AS93"/>
<name>A0A507AS93_9PEZI</name>
<dbReference type="RefSeq" id="XP_030989482.1">
    <property type="nucleotide sequence ID" value="XM_031133194.1"/>
</dbReference>
<gene>
    <name evidence="1" type="ORF">E0L32_010563</name>
</gene>
<comment type="caution">
    <text evidence="1">The sequence shown here is derived from an EMBL/GenBank/DDBJ whole genome shotgun (WGS) entry which is preliminary data.</text>
</comment>
<evidence type="ECO:0000313" key="2">
    <source>
        <dbReference type="Proteomes" id="UP000319257"/>
    </source>
</evidence>
<reference evidence="1 2" key="1">
    <citation type="submission" date="2019-06" db="EMBL/GenBank/DDBJ databases">
        <title>Draft genome sequence of the filamentous fungus Phialemoniopsis curvata isolated from diesel fuel.</title>
        <authorList>
            <person name="Varaljay V.A."/>
            <person name="Lyon W.J."/>
            <person name="Crouch A.L."/>
            <person name="Drake C.E."/>
            <person name="Hollomon J.M."/>
            <person name="Nadeau L.J."/>
            <person name="Nunn H.S."/>
            <person name="Stevenson B.S."/>
            <person name="Bojanowski C.L."/>
            <person name="Crookes-Goodson W.J."/>
        </authorList>
    </citation>
    <scope>NUCLEOTIDE SEQUENCE [LARGE SCALE GENOMIC DNA]</scope>
    <source>
        <strain evidence="1 2">D216</strain>
    </source>
</reference>
<dbReference type="AlphaFoldDB" id="A0A507AS93"/>
<organism evidence="1 2">
    <name type="scientific">Thyridium curvatum</name>
    <dbReference type="NCBI Taxonomy" id="1093900"/>
    <lineage>
        <taxon>Eukaryota</taxon>
        <taxon>Fungi</taxon>
        <taxon>Dikarya</taxon>
        <taxon>Ascomycota</taxon>
        <taxon>Pezizomycotina</taxon>
        <taxon>Sordariomycetes</taxon>
        <taxon>Sordariomycetidae</taxon>
        <taxon>Thyridiales</taxon>
        <taxon>Thyridiaceae</taxon>
        <taxon>Thyridium</taxon>
    </lineage>
</organism>
<accession>A0A507AS93</accession>
<sequence length="212" mass="23820">MRAVSFGSNLCLQKRRDEEEEYTTEYDETEGGYGIAALYLSSQRIPTGLRITTPRRIVFQTRAADQGFASFGGEGTFGNSHTWFEASILKPWAGSGGHPIEADTVLEEVFDEDNTWWDVSHARDDLRSNGWDFVEGENGRLTWKVCNNLTACATFRNYRVEWTMGVATEVEDERAVGSGEGFLKLLKPGYKVVLWARAEYLAWINKVAAATI</sequence>
<dbReference type="Proteomes" id="UP000319257">
    <property type="component" value="Unassembled WGS sequence"/>
</dbReference>
<protein>
    <submittedName>
        <fullName evidence="1">Uncharacterized protein</fullName>
    </submittedName>
</protein>
<dbReference type="EMBL" id="SKBQ01000086">
    <property type="protein sequence ID" value="TPX07771.1"/>
    <property type="molecule type" value="Genomic_DNA"/>
</dbReference>
<evidence type="ECO:0000313" key="1">
    <source>
        <dbReference type="EMBL" id="TPX07771.1"/>
    </source>
</evidence>
<proteinExistence type="predicted"/>
<keyword evidence="2" id="KW-1185">Reference proteome</keyword>